<dbReference type="GO" id="GO:0033627">
    <property type="term" value="P:cell adhesion mediated by integrin"/>
    <property type="evidence" value="ECO:0007669"/>
    <property type="project" value="TreeGrafter"/>
</dbReference>
<dbReference type="GO" id="GO:0008305">
    <property type="term" value="C:integrin complex"/>
    <property type="evidence" value="ECO:0007669"/>
    <property type="project" value="InterPro"/>
</dbReference>
<gene>
    <name evidence="6" type="ORF">C7M84_016825</name>
</gene>
<feature type="repeat" description="FG-GAP" evidence="4">
    <location>
        <begin position="31"/>
        <end position="98"/>
    </location>
</feature>
<dbReference type="GO" id="GO:0007229">
    <property type="term" value="P:integrin-mediated signaling pathway"/>
    <property type="evidence" value="ECO:0007669"/>
    <property type="project" value="UniProtKB-KW"/>
</dbReference>
<comment type="caution">
    <text evidence="6">The sequence shown here is derived from an EMBL/GenBank/DDBJ whole genome shotgun (WGS) entry which is preliminary data.</text>
</comment>
<dbReference type="InterPro" id="IPR013517">
    <property type="entry name" value="FG-GAP"/>
</dbReference>
<evidence type="ECO:0000256" key="5">
    <source>
        <dbReference type="RuleBase" id="RU003762"/>
    </source>
</evidence>
<evidence type="ECO:0000256" key="4">
    <source>
        <dbReference type="PROSITE-ProRule" id="PRU00803"/>
    </source>
</evidence>
<evidence type="ECO:0000256" key="2">
    <source>
        <dbReference type="ARBA" id="ARBA00022737"/>
    </source>
</evidence>
<dbReference type="AlphaFoldDB" id="A0A3R7SKY0"/>
<dbReference type="PANTHER" id="PTHR23220:SF83">
    <property type="entry name" value="INTEGRIN ALPHA-PS3-RELATED"/>
    <property type="match status" value="1"/>
</dbReference>
<dbReference type="SUPFAM" id="SSF69318">
    <property type="entry name" value="Integrin alpha N-terminal domain"/>
    <property type="match status" value="1"/>
</dbReference>
<feature type="repeat" description="FG-GAP" evidence="4">
    <location>
        <begin position="458"/>
        <end position="520"/>
    </location>
</feature>
<keyword evidence="1 5" id="KW-0732">Signal</keyword>
<keyword evidence="5" id="KW-0130">Cell adhesion</keyword>
<keyword evidence="5 6" id="KW-0401">Integrin</keyword>
<evidence type="ECO:0000256" key="1">
    <source>
        <dbReference type="ARBA" id="ARBA00022729"/>
    </source>
</evidence>
<dbReference type="EMBL" id="QCYY01003118">
    <property type="protein sequence ID" value="ROT65225.1"/>
    <property type="molecule type" value="Genomic_DNA"/>
</dbReference>
<dbReference type="InterPro" id="IPR028994">
    <property type="entry name" value="Integrin_alpha_N"/>
</dbReference>
<evidence type="ECO:0000313" key="6">
    <source>
        <dbReference type="EMBL" id="ROT65225.1"/>
    </source>
</evidence>
<feature type="repeat" description="FG-GAP" evidence="4">
    <location>
        <begin position="330"/>
        <end position="392"/>
    </location>
</feature>
<comment type="similarity">
    <text evidence="5">Belongs to the integrin alpha chain family.</text>
</comment>
<dbReference type="InterPro" id="IPR000413">
    <property type="entry name" value="Integrin_alpha"/>
</dbReference>
<dbReference type="GO" id="GO:0005178">
    <property type="term" value="F:integrin binding"/>
    <property type="evidence" value="ECO:0007669"/>
    <property type="project" value="TreeGrafter"/>
</dbReference>
<protein>
    <submittedName>
        <fullName evidence="6">Integrin alpha 4</fullName>
    </submittedName>
</protein>
<dbReference type="OrthoDB" id="6362691at2759"/>
<dbReference type="Pfam" id="PF01839">
    <property type="entry name" value="FG-GAP"/>
    <property type="match status" value="2"/>
</dbReference>
<dbReference type="Proteomes" id="UP000283509">
    <property type="component" value="Unassembled WGS sequence"/>
</dbReference>
<dbReference type="GO" id="GO:0007160">
    <property type="term" value="P:cell-matrix adhesion"/>
    <property type="evidence" value="ECO:0007669"/>
    <property type="project" value="TreeGrafter"/>
</dbReference>
<reference evidence="6 7" key="2">
    <citation type="submission" date="2019-01" db="EMBL/GenBank/DDBJ databases">
        <title>The decoding of complex shrimp genome reveals the adaptation for benthos swimmer, frequently molting mechanism and breeding impact on genome.</title>
        <authorList>
            <person name="Sun Y."/>
            <person name="Gao Y."/>
            <person name="Yu Y."/>
        </authorList>
    </citation>
    <scope>NUCLEOTIDE SEQUENCE [LARGE SCALE GENOMIC DNA]</scope>
    <source>
        <tissue evidence="6">Muscle</tissue>
    </source>
</reference>
<feature type="chain" id="PRO_5018376379" evidence="5">
    <location>
        <begin position="20"/>
        <end position="559"/>
    </location>
</feature>
<evidence type="ECO:0000256" key="3">
    <source>
        <dbReference type="ARBA" id="ARBA00023180"/>
    </source>
</evidence>
<dbReference type="SMART" id="SM00191">
    <property type="entry name" value="Int_alpha"/>
    <property type="match status" value="6"/>
</dbReference>
<dbReference type="STRING" id="6689.A0A3R7SKY0"/>
<dbReference type="GO" id="GO:0009897">
    <property type="term" value="C:external side of plasma membrane"/>
    <property type="evidence" value="ECO:0007669"/>
    <property type="project" value="TreeGrafter"/>
</dbReference>
<keyword evidence="5" id="KW-0675">Receptor</keyword>
<dbReference type="Gene3D" id="2.130.10.130">
    <property type="entry name" value="Integrin alpha, N-terminal"/>
    <property type="match status" value="1"/>
</dbReference>
<proteinExistence type="inferred from homology"/>
<accession>A0A3R7SKY0</accession>
<name>A0A3R7SKY0_PENVA</name>
<keyword evidence="3" id="KW-0325">Glycoprotein</keyword>
<sequence>MKAMQSVIVALVLASLTSAFNLEPRESIILSDTARGQVPGGRESYFGFSVALHYLARENEAWLAVGAPRANSSYYNPDHITEPGAIYKCNLRSQECEELFIDDEGNTGARAPSSEFRYMDLKNGGWLGGALDSQPTYQAGRQSLGVCAPRWKNQLYQGTYLMNGACYWLNSSLPNEPAHKKLPLIQFSKQTFPIGGRRLFFYSHGGAGLSVHFSDNPTEMIVGAPGVFNWQGTVIRFKDAGLPPIGEISRRRRRRRQTLVSEHQMFSSQFVPNPYYTSSIKDFDLLGYSVTSGHFLSPDEIHYAAGATRGGNSLGKVLLFSFPPVEEMRLYVIYEWVGTQIGENFGASLVSADVNGDGLSDLVVGAPMFFTADASDMGKVVVYETSVQQGETTIEKSERRYHGSAKAGARFGTTLAACGDLNQDGFQDIAVGAPWEDGHGAVYIYLGSPQGLRSRFSQHLLPQDFSAPFSGFGMSISRGIDIDQNGYPDLAIGSFLSGHAVVLRSRPVVDVRATVSSRPTSVALNATSLQLVVCFDHSGYNVPSQIGEMEEPEEFIVWF</sequence>
<dbReference type="PRINTS" id="PR01185">
    <property type="entry name" value="INTEGRINA"/>
</dbReference>
<dbReference type="InterPro" id="IPR013519">
    <property type="entry name" value="Int_alpha_beta-p"/>
</dbReference>
<keyword evidence="7" id="KW-1185">Reference proteome</keyword>
<feature type="signal peptide" evidence="5">
    <location>
        <begin position="1"/>
        <end position="19"/>
    </location>
</feature>
<dbReference type="PANTHER" id="PTHR23220">
    <property type="entry name" value="INTEGRIN ALPHA"/>
    <property type="match status" value="1"/>
</dbReference>
<organism evidence="6 7">
    <name type="scientific">Penaeus vannamei</name>
    <name type="common">Whiteleg shrimp</name>
    <name type="synonym">Litopenaeus vannamei</name>
    <dbReference type="NCBI Taxonomy" id="6689"/>
    <lineage>
        <taxon>Eukaryota</taxon>
        <taxon>Metazoa</taxon>
        <taxon>Ecdysozoa</taxon>
        <taxon>Arthropoda</taxon>
        <taxon>Crustacea</taxon>
        <taxon>Multicrustacea</taxon>
        <taxon>Malacostraca</taxon>
        <taxon>Eumalacostraca</taxon>
        <taxon>Eucarida</taxon>
        <taxon>Decapoda</taxon>
        <taxon>Dendrobranchiata</taxon>
        <taxon>Penaeoidea</taxon>
        <taxon>Penaeidae</taxon>
        <taxon>Penaeus</taxon>
    </lineage>
</organism>
<dbReference type="GO" id="GO:0098609">
    <property type="term" value="P:cell-cell adhesion"/>
    <property type="evidence" value="ECO:0007669"/>
    <property type="project" value="TreeGrafter"/>
</dbReference>
<reference evidence="6 7" key="1">
    <citation type="submission" date="2018-04" db="EMBL/GenBank/DDBJ databases">
        <authorList>
            <person name="Zhang X."/>
            <person name="Yuan J."/>
            <person name="Li F."/>
            <person name="Xiang J."/>
        </authorList>
    </citation>
    <scope>NUCLEOTIDE SEQUENCE [LARGE SCALE GENOMIC DNA]</scope>
    <source>
        <tissue evidence="6">Muscle</tissue>
    </source>
</reference>
<comment type="subcellular location">
    <subcellularLocation>
        <location evidence="5">Membrane</location>
        <topology evidence="5">Single-pass type I membrane protein</topology>
    </subcellularLocation>
</comment>
<evidence type="ECO:0000313" key="7">
    <source>
        <dbReference type="Proteomes" id="UP000283509"/>
    </source>
</evidence>
<feature type="repeat" description="FG-GAP" evidence="4">
    <location>
        <begin position="398"/>
        <end position="454"/>
    </location>
</feature>
<dbReference type="PROSITE" id="PS51470">
    <property type="entry name" value="FG_GAP"/>
    <property type="match status" value="4"/>
</dbReference>
<keyword evidence="2" id="KW-0677">Repeat</keyword>